<organism evidence="1 2">
    <name type="scientific">Lepeophtheirus salmonis</name>
    <name type="common">Salmon louse</name>
    <name type="synonym">Caligus salmonis</name>
    <dbReference type="NCBI Taxonomy" id="72036"/>
    <lineage>
        <taxon>Eukaryota</taxon>
        <taxon>Metazoa</taxon>
        <taxon>Ecdysozoa</taxon>
        <taxon>Arthropoda</taxon>
        <taxon>Crustacea</taxon>
        <taxon>Multicrustacea</taxon>
        <taxon>Hexanauplia</taxon>
        <taxon>Copepoda</taxon>
        <taxon>Siphonostomatoida</taxon>
        <taxon>Caligidae</taxon>
        <taxon>Lepeophtheirus</taxon>
    </lineage>
</organism>
<dbReference type="OrthoDB" id="18193at2759"/>
<dbReference type="Proteomes" id="UP000675881">
    <property type="component" value="Chromosome 15"/>
</dbReference>
<name>A0A7R8CRQ9_LEPSM</name>
<proteinExistence type="predicted"/>
<evidence type="ECO:0000313" key="1">
    <source>
        <dbReference type="EMBL" id="CAF2858713.1"/>
    </source>
</evidence>
<evidence type="ECO:0000313" key="2">
    <source>
        <dbReference type="Proteomes" id="UP000675881"/>
    </source>
</evidence>
<dbReference type="AlphaFoldDB" id="A0A7R8CRQ9"/>
<protein>
    <submittedName>
        <fullName evidence="1">(salmon louse) hypothetical protein</fullName>
    </submittedName>
</protein>
<sequence length="181" mass="20918">MVNDPIFRLALIKRTPLDLIFKRQAFKVIVQISSKENRNKAFALFEMESACSALLNDIDILIQGYKYLHAFHAIVSLNILSTYPNALTKVAIPLIARELEGALYYYINIKKEFQLNDWRDIVAYNIDKYPLMRLRDECKSYCAGSSKDSSFVEKVLLINYTEYDSELKGLVVWLNLYLGTT</sequence>
<dbReference type="EMBL" id="HG994594">
    <property type="protein sequence ID" value="CAF2858713.1"/>
    <property type="molecule type" value="Genomic_DNA"/>
</dbReference>
<keyword evidence="2" id="KW-1185">Reference proteome</keyword>
<accession>A0A7R8CRQ9</accession>
<gene>
    <name evidence="1" type="ORF">LSAA_5978</name>
</gene>
<reference evidence="1" key="1">
    <citation type="submission" date="2021-02" db="EMBL/GenBank/DDBJ databases">
        <authorList>
            <person name="Bekaert M."/>
        </authorList>
    </citation>
    <scope>NUCLEOTIDE SEQUENCE</scope>
    <source>
        <strain evidence="1">IoA-00</strain>
    </source>
</reference>